<gene>
    <name evidence="5" type="ORF">HZI73_19685</name>
</gene>
<evidence type="ECO:0000313" key="5">
    <source>
        <dbReference type="EMBL" id="QUI24380.1"/>
    </source>
</evidence>
<feature type="chain" id="PRO_5039709101" description="Fibronectin type-III domain-containing protein" evidence="3">
    <location>
        <begin position="25"/>
        <end position="482"/>
    </location>
</feature>
<keyword evidence="2" id="KW-0677">Repeat</keyword>
<proteinExistence type="predicted"/>
<evidence type="ECO:0000256" key="1">
    <source>
        <dbReference type="ARBA" id="ARBA00022441"/>
    </source>
</evidence>
<dbReference type="PANTHER" id="PTHR46344">
    <property type="entry name" value="OS02G0202900 PROTEIN"/>
    <property type="match status" value="1"/>
</dbReference>
<accession>A0A8J8MMB7</accession>
<dbReference type="Gene3D" id="2.120.10.80">
    <property type="entry name" value="Kelch-type beta propeller"/>
    <property type="match status" value="2"/>
</dbReference>
<dbReference type="EMBL" id="CP058649">
    <property type="protein sequence ID" value="QUI24380.1"/>
    <property type="molecule type" value="Genomic_DNA"/>
</dbReference>
<dbReference type="InterPro" id="IPR015915">
    <property type="entry name" value="Kelch-typ_b-propeller"/>
</dbReference>
<keyword evidence="6" id="KW-1185">Reference proteome</keyword>
<evidence type="ECO:0000256" key="2">
    <source>
        <dbReference type="ARBA" id="ARBA00022737"/>
    </source>
</evidence>
<dbReference type="InterPro" id="IPR011043">
    <property type="entry name" value="Gal_Oxase/kelch_b-propeller"/>
</dbReference>
<dbReference type="InterPro" id="IPR003961">
    <property type="entry name" value="FN3_dom"/>
</dbReference>
<dbReference type="SUPFAM" id="SSF50965">
    <property type="entry name" value="Galactose oxidase, central domain"/>
    <property type="match status" value="1"/>
</dbReference>
<evidence type="ECO:0000313" key="6">
    <source>
        <dbReference type="Proteomes" id="UP000683246"/>
    </source>
</evidence>
<feature type="signal peptide" evidence="3">
    <location>
        <begin position="1"/>
        <end position="24"/>
    </location>
</feature>
<dbReference type="PROSITE" id="PS50853">
    <property type="entry name" value="FN3"/>
    <property type="match status" value="1"/>
</dbReference>
<dbReference type="Pfam" id="PF01344">
    <property type="entry name" value="Kelch_1"/>
    <property type="match status" value="1"/>
</dbReference>
<dbReference type="InterPro" id="IPR036116">
    <property type="entry name" value="FN3_sf"/>
</dbReference>
<organism evidence="5 6">
    <name type="scientific">Vallitalea pronyensis</name>
    <dbReference type="NCBI Taxonomy" id="1348613"/>
    <lineage>
        <taxon>Bacteria</taxon>
        <taxon>Bacillati</taxon>
        <taxon>Bacillota</taxon>
        <taxon>Clostridia</taxon>
        <taxon>Lachnospirales</taxon>
        <taxon>Vallitaleaceae</taxon>
        <taxon>Vallitalea</taxon>
    </lineage>
</organism>
<evidence type="ECO:0000259" key="4">
    <source>
        <dbReference type="PROSITE" id="PS50853"/>
    </source>
</evidence>
<dbReference type="InterPro" id="IPR006652">
    <property type="entry name" value="Kelch_1"/>
</dbReference>
<name>A0A8J8MMB7_9FIRM</name>
<sequence length="482" mass="52567">MKRRILSLIIIVSLMFANSPSVLGAEGNLGSWEIKASMPTARGSIGVVEVDGKIYAIGGIGGEGNKLDIVEQYDPHTNTWVTKANMPTSRYALGAAVANGKIYAIGGMDSQGNMLNIVEEYDPVTDTWTTKANMLTNRYTVAVVEANGKIYAIGGNNNGPLNTVEEYDPITDTWTTKASMPTARGNLGVGQIDGKIYAIGGLNEEILDVVELYDPLTDIWTSKTNLIINTAGLGVTVLDEKLYAIGGSNGSSYLKDVQVYNQLTESWSLETSISMERGTLGAISHSSKIYAIGGTIGGIGGQLDIVEEFTPSNEVIEIPLNLIATPNSKSIVLNWDTVQDADSYTILRSTTSSAIDTVIATDITVTTYTDTNVTSGVTYYYVVRAVKNGVESADSNVASAMVEENTNFANLQIKLSTTDIYEYRMTMNDVDKFMNWYIDRSNGTGLPFYSFPDDTNIEPYTDINEYLIFDKIIWFKVKEYLK</sequence>
<dbReference type="SMART" id="SM00612">
    <property type="entry name" value="Kelch"/>
    <property type="match status" value="6"/>
</dbReference>
<dbReference type="CDD" id="cd00063">
    <property type="entry name" value="FN3"/>
    <property type="match status" value="1"/>
</dbReference>
<dbReference type="InterPro" id="IPR013783">
    <property type="entry name" value="Ig-like_fold"/>
</dbReference>
<reference evidence="5" key="1">
    <citation type="submission" date="2020-07" db="EMBL/GenBank/DDBJ databases">
        <title>Vallitalea pronyensis genome.</title>
        <authorList>
            <person name="Postec A."/>
        </authorList>
    </citation>
    <scope>NUCLEOTIDE SEQUENCE</scope>
    <source>
        <strain evidence="5">FatNI3</strain>
    </source>
</reference>
<feature type="domain" description="Fibronectin type-III" evidence="4">
    <location>
        <begin position="318"/>
        <end position="405"/>
    </location>
</feature>
<dbReference type="SUPFAM" id="SSF49265">
    <property type="entry name" value="Fibronectin type III"/>
    <property type="match status" value="1"/>
</dbReference>
<dbReference type="AlphaFoldDB" id="A0A8J8MMB7"/>
<dbReference type="Gene3D" id="2.60.40.10">
    <property type="entry name" value="Immunoglobulins"/>
    <property type="match status" value="1"/>
</dbReference>
<dbReference type="Pfam" id="PF24681">
    <property type="entry name" value="Kelch_KLHDC2_KLHL20_DRC7"/>
    <property type="match status" value="1"/>
</dbReference>
<dbReference type="RefSeq" id="WP_212695075.1">
    <property type="nucleotide sequence ID" value="NZ_CP058649.1"/>
</dbReference>
<keyword evidence="1" id="KW-0880">Kelch repeat</keyword>
<dbReference type="Proteomes" id="UP000683246">
    <property type="component" value="Chromosome"/>
</dbReference>
<protein>
    <recommendedName>
        <fullName evidence="4">Fibronectin type-III domain-containing protein</fullName>
    </recommendedName>
</protein>
<dbReference type="KEGG" id="vpy:HZI73_19685"/>
<keyword evidence="3" id="KW-0732">Signal</keyword>
<dbReference type="PANTHER" id="PTHR46344:SF27">
    <property type="entry name" value="KELCH REPEAT SUPERFAMILY PROTEIN"/>
    <property type="match status" value="1"/>
</dbReference>
<evidence type="ECO:0000256" key="3">
    <source>
        <dbReference type="SAM" id="SignalP"/>
    </source>
</evidence>